<dbReference type="Proteomes" id="UP000789920">
    <property type="component" value="Unassembled WGS sequence"/>
</dbReference>
<gene>
    <name evidence="1" type="ORF">RPERSI_LOCUS25905</name>
</gene>
<dbReference type="EMBL" id="CAJVQC010086793">
    <property type="protein sequence ID" value="CAG8822859.1"/>
    <property type="molecule type" value="Genomic_DNA"/>
</dbReference>
<accession>A0ACA9S349</accession>
<proteinExistence type="predicted"/>
<protein>
    <submittedName>
        <fullName evidence="1">26083_t:CDS:1</fullName>
    </submittedName>
</protein>
<comment type="caution">
    <text evidence="1">The sequence shown here is derived from an EMBL/GenBank/DDBJ whole genome shotgun (WGS) entry which is preliminary data.</text>
</comment>
<feature type="non-terminal residue" evidence="1">
    <location>
        <position position="269"/>
    </location>
</feature>
<feature type="non-terminal residue" evidence="1">
    <location>
        <position position="1"/>
    </location>
</feature>
<evidence type="ECO:0000313" key="1">
    <source>
        <dbReference type="EMBL" id="CAG8822859.1"/>
    </source>
</evidence>
<organism evidence="1 2">
    <name type="scientific">Racocetra persica</name>
    <dbReference type="NCBI Taxonomy" id="160502"/>
    <lineage>
        <taxon>Eukaryota</taxon>
        <taxon>Fungi</taxon>
        <taxon>Fungi incertae sedis</taxon>
        <taxon>Mucoromycota</taxon>
        <taxon>Glomeromycotina</taxon>
        <taxon>Glomeromycetes</taxon>
        <taxon>Diversisporales</taxon>
        <taxon>Gigasporaceae</taxon>
        <taxon>Racocetra</taxon>
    </lineage>
</organism>
<evidence type="ECO:0000313" key="2">
    <source>
        <dbReference type="Proteomes" id="UP000789920"/>
    </source>
</evidence>
<keyword evidence="2" id="KW-1185">Reference proteome</keyword>
<name>A0ACA9S349_9GLOM</name>
<reference evidence="1" key="1">
    <citation type="submission" date="2021-06" db="EMBL/GenBank/DDBJ databases">
        <authorList>
            <person name="Kallberg Y."/>
            <person name="Tangrot J."/>
            <person name="Rosling A."/>
        </authorList>
    </citation>
    <scope>NUCLEOTIDE SEQUENCE</scope>
    <source>
        <strain evidence="1">MA461A</strain>
    </source>
</reference>
<sequence>VALEEQIKHKSEQQSIELWRLEIEKNSDLTCIIPQQENNKGRLFGFTTPLGKEVLHEATIILLDSTHSINKHKDLLYTFLSRDPQTGKGITLAHLISSRKNTESVQYWFCNLRNQFPNWQGPLAFFVDCDPAQIKALKLEFPEKELLDDLKFLMYADNINIAEEALISFLEKWKDSIAFITYFKQTWLNVNEYDNFSGVKKTMWMNAYRTDVPHMNINTTNLLEAWHRRLKYSNFEGKVNRRSDVLIYELYVVMEGDARRQRRLADIRA</sequence>